<keyword evidence="2" id="KW-1185">Reference proteome</keyword>
<sequence length="79" mass="8560">MPEKLPTPLTAFCDFRYSQDMGLEKSDAPVHLITQEAAAGVVLFEQLYSCSDRTNFALASGKSVAFGVCPEAKVITKCD</sequence>
<dbReference type="Proteomes" id="UP001428341">
    <property type="component" value="Unassembled WGS sequence"/>
</dbReference>
<evidence type="ECO:0000313" key="2">
    <source>
        <dbReference type="Proteomes" id="UP001428341"/>
    </source>
</evidence>
<comment type="caution">
    <text evidence="1">The sequence shown here is derived from an EMBL/GenBank/DDBJ whole genome shotgun (WGS) entry which is preliminary data.</text>
</comment>
<proteinExistence type="predicted"/>
<accession>A0AAP0M4I7</accession>
<gene>
    <name evidence="1" type="ORF">WN944_005189</name>
</gene>
<evidence type="ECO:0000313" key="1">
    <source>
        <dbReference type="EMBL" id="KAK9194482.1"/>
    </source>
</evidence>
<dbReference type="EMBL" id="JBCGBO010000006">
    <property type="protein sequence ID" value="KAK9194482.1"/>
    <property type="molecule type" value="Genomic_DNA"/>
</dbReference>
<name>A0AAP0M4I7_9ROSI</name>
<organism evidence="1 2">
    <name type="scientific">Citrus x changshan-huyou</name>
    <dbReference type="NCBI Taxonomy" id="2935761"/>
    <lineage>
        <taxon>Eukaryota</taxon>
        <taxon>Viridiplantae</taxon>
        <taxon>Streptophyta</taxon>
        <taxon>Embryophyta</taxon>
        <taxon>Tracheophyta</taxon>
        <taxon>Spermatophyta</taxon>
        <taxon>Magnoliopsida</taxon>
        <taxon>eudicotyledons</taxon>
        <taxon>Gunneridae</taxon>
        <taxon>Pentapetalae</taxon>
        <taxon>rosids</taxon>
        <taxon>malvids</taxon>
        <taxon>Sapindales</taxon>
        <taxon>Rutaceae</taxon>
        <taxon>Aurantioideae</taxon>
        <taxon>Citrus</taxon>
    </lineage>
</organism>
<dbReference type="AlphaFoldDB" id="A0AAP0M4I7"/>
<protein>
    <submittedName>
        <fullName evidence="1">Uncharacterized protein</fullName>
    </submittedName>
</protein>
<reference evidence="1 2" key="1">
    <citation type="submission" date="2024-05" db="EMBL/GenBank/DDBJ databases">
        <title>Haplotype-resolved chromosome-level genome assembly of Huyou (Citrus changshanensis).</title>
        <authorList>
            <person name="Miao C."/>
            <person name="Chen W."/>
            <person name="Wu Y."/>
            <person name="Wang L."/>
            <person name="Zhao S."/>
            <person name="Grierson D."/>
            <person name="Xu C."/>
            <person name="Chen K."/>
        </authorList>
    </citation>
    <scope>NUCLEOTIDE SEQUENCE [LARGE SCALE GENOMIC DNA]</scope>
    <source>
        <strain evidence="1">01-14</strain>
        <tissue evidence="1">Leaf</tissue>
    </source>
</reference>